<sequence length="133" mass="14735">MKTINPTSKAISEVLAKTPKGKPVVMLNLLKFREQADYEEPRPGVSGRDAYQEYGRGAIRCIHAVGGELVWSGAPTGTLIGPEEEPQWDEVLLVRYPSLDAFLKMIDSPDYKAIVHHRTAAIEDSRLMPMLAS</sequence>
<dbReference type="EMBL" id="JBHSDI010000015">
    <property type="protein sequence ID" value="MFC4259692.1"/>
    <property type="molecule type" value="Genomic_DNA"/>
</dbReference>
<keyword evidence="3" id="KW-1185">Reference proteome</keyword>
<accession>A0ABV8QH19</accession>
<comment type="caution">
    <text evidence="2">The sequence shown here is derived from an EMBL/GenBank/DDBJ whole genome shotgun (WGS) entry which is preliminary data.</text>
</comment>
<reference evidence="3" key="1">
    <citation type="journal article" date="2019" name="Int. J. Syst. Evol. Microbiol.">
        <title>The Global Catalogue of Microorganisms (GCM) 10K type strain sequencing project: providing services to taxonomists for standard genome sequencing and annotation.</title>
        <authorList>
            <consortium name="The Broad Institute Genomics Platform"/>
            <consortium name="The Broad Institute Genome Sequencing Center for Infectious Disease"/>
            <person name="Wu L."/>
            <person name="Ma J."/>
        </authorList>
    </citation>
    <scope>NUCLEOTIDE SEQUENCE [LARGE SCALE GENOMIC DNA]</scope>
    <source>
        <strain evidence="3">CECT 7297</strain>
    </source>
</reference>
<dbReference type="SUPFAM" id="SSF54909">
    <property type="entry name" value="Dimeric alpha+beta barrel"/>
    <property type="match status" value="1"/>
</dbReference>
<proteinExistence type="predicted"/>
<dbReference type="PANTHER" id="PTHR40257:SF1">
    <property type="entry name" value="DUF1330 DOMAIN-CONTAINING PROTEIN"/>
    <property type="match status" value="1"/>
</dbReference>
<dbReference type="Gene3D" id="3.30.70.100">
    <property type="match status" value="1"/>
</dbReference>
<dbReference type="InterPro" id="IPR011008">
    <property type="entry name" value="Dimeric_a/b-barrel"/>
</dbReference>
<organism evidence="2 3">
    <name type="scientific">Marinobacter lacisalsi</name>
    <dbReference type="NCBI Taxonomy" id="475979"/>
    <lineage>
        <taxon>Bacteria</taxon>
        <taxon>Pseudomonadati</taxon>
        <taxon>Pseudomonadota</taxon>
        <taxon>Gammaproteobacteria</taxon>
        <taxon>Pseudomonadales</taxon>
        <taxon>Marinobacteraceae</taxon>
        <taxon>Marinobacter</taxon>
    </lineage>
</organism>
<gene>
    <name evidence="2" type="ORF">ACFOZ5_11690</name>
</gene>
<feature type="domain" description="DUF1330" evidence="1">
    <location>
        <begin position="47"/>
        <end position="123"/>
    </location>
</feature>
<evidence type="ECO:0000259" key="1">
    <source>
        <dbReference type="Pfam" id="PF07045"/>
    </source>
</evidence>
<dbReference type="InterPro" id="IPR010753">
    <property type="entry name" value="DUF1330"/>
</dbReference>
<dbReference type="Proteomes" id="UP001595798">
    <property type="component" value="Unassembled WGS sequence"/>
</dbReference>
<dbReference type="PANTHER" id="PTHR40257">
    <property type="match status" value="1"/>
</dbReference>
<name>A0ABV8QH19_9GAMM</name>
<protein>
    <submittedName>
        <fullName evidence="2">DUF1330 domain-containing protein</fullName>
    </submittedName>
</protein>
<evidence type="ECO:0000313" key="3">
    <source>
        <dbReference type="Proteomes" id="UP001595798"/>
    </source>
</evidence>
<evidence type="ECO:0000313" key="2">
    <source>
        <dbReference type="EMBL" id="MFC4259692.1"/>
    </source>
</evidence>
<dbReference type="Pfam" id="PF07045">
    <property type="entry name" value="DUF1330"/>
    <property type="match status" value="1"/>
</dbReference>
<dbReference type="RefSeq" id="WP_379887480.1">
    <property type="nucleotide sequence ID" value="NZ_JBHSDI010000015.1"/>
</dbReference>